<protein>
    <submittedName>
        <fullName evidence="1">Uncharacterized protein</fullName>
    </submittedName>
</protein>
<evidence type="ECO:0000313" key="2">
    <source>
        <dbReference type="Proteomes" id="UP000002669"/>
    </source>
</evidence>
<dbReference type="EMBL" id="DS989826">
    <property type="protein sequence ID" value="EFR03359.1"/>
    <property type="molecule type" value="Genomic_DNA"/>
</dbReference>
<dbReference type="AlphaFoldDB" id="E4UZ29"/>
<evidence type="ECO:0000313" key="1">
    <source>
        <dbReference type="EMBL" id="EFR03359.1"/>
    </source>
</evidence>
<dbReference type="HOGENOM" id="CLU_1874948_0_0_1"/>
<sequence length="136" mass="15448">MTLSGNHIDHPKRKKCHRMSPARFGLPLYAVQGIKPAHEISFQRGLRNMLPPGTTIDLPAPWFETNDYCFFGDSCTEKRLLHNYSHDSCENPPEMTEVQSSREILGSRPRYSRRLKVTAIKSDPSVLVASFFGINT</sequence>
<organism evidence="2">
    <name type="scientific">Arthroderma gypseum (strain ATCC MYA-4604 / CBS 118893)</name>
    <name type="common">Microsporum gypseum</name>
    <dbReference type="NCBI Taxonomy" id="535722"/>
    <lineage>
        <taxon>Eukaryota</taxon>
        <taxon>Fungi</taxon>
        <taxon>Dikarya</taxon>
        <taxon>Ascomycota</taxon>
        <taxon>Pezizomycotina</taxon>
        <taxon>Eurotiomycetes</taxon>
        <taxon>Eurotiomycetidae</taxon>
        <taxon>Onygenales</taxon>
        <taxon>Arthrodermataceae</taxon>
        <taxon>Nannizzia</taxon>
    </lineage>
</organism>
<keyword evidence="2" id="KW-1185">Reference proteome</keyword>
<dbReference type="RefSeq" id="XP_003171813.1">
    <property type="nucleotide sequence ID" value="XM_003171765.1"/>
</dbReference>
<proteinExistence type="predicted"/>
<dbReference type="Proteomes" id="UP000002669">
    <property type="component" value="Unassembled WGS sequence"/>
</dbReference>
<reference evidence="2" key="1">
    <citation type="journal article" date="2012" name="MBio">
        <title>Comparative genome analysis of Trichophyton rubrum and related dermatophytes reveals candidate genes involved in infection.</title>
        <authorList>
            <person name="Martinez D.A."/>
            <person name="Oliver B.G."/>
            <person name="Graeser Y."/>
            <person name="Goldberg J.M."/>
            <person name="Li W."/>
            <person name="Martinez-Rossi N.M."/>
            <person name="Monod M."/>
            <person name="Shelest E."/>
            <person name="Barton R.C."/>
            <person name="Birch E."/>
            <person name="Brakhage A.A."/>
            <person name="Chen Z."/>
            <person name="Gurr S.J."/>
            <person name="Heiman D."/>
            <person name="Heitman J."/>
            <person name="Kosti I."/>
            <person name="Rossi A."/>
            <person name="Saif S."/>
            <person name="Samalova M."/>
            <person name="Saunders C.W."/>
            <person name="Shea T."/>
            <person name="Summerbell R.C."/>
            <person name="Xu J."/>
            <person name="Young S."/>
            <person name="Zeng Q."/>
            <person name="Birren B.W."/>
            <person name="Cuomo C.A."/>
            <person name="White T.C."/>
        </authorList>
    </citation>
    <scope>NUCLEOTIDE SEQUENCE [LARGE SCALE GENOMIC DNA]</scope>
    <source>
        <strain evidence="2">ATCC MYA-4604 / CBS 118893</strain>
    </source>
</reference>
<name>E4UZ29_ARTGP</name>
<dbReference type="VEuPathDB" id="FungiDB:MGYG_06357"/>
<accession>E4UZ29</accession>
<dbReference type="InParanoid" id="E4UZ29"/>
<dbReference type="GeneID" id="10027068"/>
<gene>
    <name evidence="1" type="ORF">MGYG_06357</name>
</gene>